<protein>
    <submittedName>
        <fullName evidence="5">Response regulator receiver protein</fullName>
    </submittedName>
</protein>
<dbReference type="eggNOG" id="COG0745">
    <property type="taxonomic scope" value="Bacteria"/>
</dbReference>
<dbReference type="PANTHER" id="PTHR44591">
    <property type="entry name" value="STRESS RESPONSE REGULATOR PROTEIN 1"/>
    <property type="match status" value="1"/>
</dbReference>
<dbReference type="Pfam" id="PF00072">
    <property type="entry name" value="Response_reg"/>
    <property type="match status" value="1"/>
</dbReference>
<proteinExistence type="predicted"/>
<dbReference type="SMART" id="SM00448">
    <property type="entry name" value="REC"/>
    <property type="match status" value="1"/>
</dbReference>
<dbReference type="InterPro" id="IPR011006">
    <property type="entry name" value="CheY-like_superfamily"/>
</dbReference>
<reference evidence="5" key="1">
    <citation type="journal article" date="2010" name="Stand. Genomic Sci.">
        <title>Complete genome sequence of Desulfarculus baarsii type strain (2st14).</title>
        <authorList>
            <person name="Sun H."/>
            <person name="Spring S."/>
            <person name="Lapidus A."/>
            <person name="Davenport K."/>
            <person name="Del Rio T.G."/>
            <person name="Tice H."/>
            <person name="Nolan M."/>
            <person name="Copeland A."/>
            <person name="Cheng J.F."/>
            <person name="Lucas S."/>
            <person name="Tapia R."/>
            <person name="Goodwin L."/>
            <person name="Pitluck S."/>
            <person name="Ivanova N."/>
            <person name="Pagani I."/>
            <person name="Mavromatis K."/>
            <person name="Ovchinnikova G."/>
            <person name="Pati A."/>
            <person name="Chen A."/>
            <person name="Palaniappan K."/>
            <person name="Hauser L."/>
            <person name="Chang Y.J."/>
            <person name="Jeffries C.D."/>
            <person name="Detter J.C."/>
            <person name="Han C."/>
            <person name="Rohde M."/>
            <person name="Brambilla E."/>
            <person name="Goker M."/>
            <person name="Woyke T."/>
            <person name="Bristow J."/>
            <person name="Eisen J.A."/>
            <person name="Markowitz V."/>
            <person name="Hugenholtz P."/>
            <person name="Kyrpides N.C."/>
            <person name="Klenk H.P."/>
            <person name="Land M."/>
        </authorList>
    </citation>
    <scope>NUCLEOTIDE SEQUENCE [LARGE SCALE GENOMIC DNA]</scope>
    <source>
        <strain evidence="5">DSM 2075</strain>
    </source>
</reference>
<evidence type="ECO:0000256" key="2">
    <source>
        <dbReference type="ARBA" id="ARBA00023012"/>
    </source>
</evidence>
<organism evidence="5 6">
    <name type="scientific">Desulfarculus baarsii (strain ATCC 33931 / DSM 2075 / LMG 7858 / VKM B-1802 / 2st14)</name>
    <dbReference type="NCBI Taxonomy" id="644282"/>
    <lineage>
        <taxon>Bacteria</taxon>
        <taxon>Pseudomonadati</taxon>
        <taxon>Thermodesulfobacteriota</taxon>
        <taxon>Desulfarculia</taxon>
        <taxon>Desulfarculales</taxon>
        <taxon>Desulfarculaceae</taxon>
        <taxon>Desulfarculus</taxon>
    </lineage>
</organism>
<dbReference type="PANTHER" id="PTHR44591:SF14">
    <property type="entry name" value="PROTEIN PILG"/>
    <property type="match status" value="1"/>
</dbReference>
<dbReference type="SUPFAM" id="SSF52172">
    <property type="entry name" value="CheY-like"/>
    <property type="match status" value="1"/>
</dbReference>
<dbReference type="OrthoDB" id="9788090at2"/>
<keyword evidence="2" id="KW-0902">Two-component regulatory system</keyword>
<accession>E1QDA1</accession>
<dbReference type="GO" id="GO:0000160">
    <property type="term" value="P:phosphorelay signal transduction system"/>
    <property type="evidence" value="ECO:0007669"/>
    <property type="project" value="UniProtKB-KW"/>
</dbReference>
<dbReference type="Proteomes" id="UP000009047">
    <property type="component" value="Chromosome"/>
</dbReference>
<dbReference type="InterPro" id="IPR001789">
    <property type="entry name" value="Sig_transdc_resp-reg_receiver"/>
</dbReference>
<name>E1QDA1_DESB2</name>
<evidence type="ECO:0000313" key="5">
    <source>
        <dbReference type="EMBL" id="ADK83420.1"/>
    </source>
</evidence>
<feature type="domain" description="Response regulatory" evidence="4">
    <location>
        <begin position="5"/>
        <end position="119"/>
    </location>
</feature>
<feature type="modified residue" description="4-aspartylphosphate" evidence="3">
    <location>
        <position position="54"/>
    </location>
</feature>
<evidence type="ECO:0000313" key="6">
    <source>
        <dbReference type="Proteomes" id="UP000009047"/>
    </source>
</evidence>
<dbReference type="KEGG" id="dbr:Deba_0041"/>
<evidence type="ECO:0000256" key="1">
    <source>
        <dbReference type="ARBA" id="ARBA00022553"/>
    </source>
</evidence>
<dbReference type="PROSITE" id="PS50110">
    <property type="entry name" value="RESPONSE_REGULATORY"/>
    <property type="match status" value="1"/>
</dbReference>
<dbReference type="RefSeq" id="WP_013256876.1">
    <property type="nucleotide sequence ID" value="NC_014365.1"/>
</dbReference>
<dbReference type="InterPro" id="IPR050595">
    <property type="entry name" value="Bact_response_regulator"/>
</dbReference>
<dbReference type="EMBL" id="CP002085">
    <property type="protein sequence ID" value="ADK83420.1"/>
    <property type="molecule type" value="Genomic_DNA"/>
</dbReference>
<evidence type="ECO:0000259" key="4">
    <source>
        <dbReference type="PROSITE" id="PS50110"/>
    </source>
</evidence>
<sequence>MSEARILIVDDEKEFLDTVSERLSNRGFSVDAAQNGVEALGKIDEVAYDAIVLDLMMPELDGLETLKRALQKKPDLQVILLSGQASLEKGVEAMKLGAMDFLEKPANLDVLAAKIKEGKSRRMVLVEKSREDAVSEILKRYSW</sequence>
<dbReference type="AlphaFoldDB" id="E1QDA1"/>
<dbReference type="HOGENOM" id="CLU_000445_69_8_7"/>
<dbReference type="Gene3D" id="3.40.50.2300">
    <property type="match status" value="1"/>
</dbReference>
<gene>
    <name evidence="5" type="ordered locus">Deba_0041</name>
</gene>
<keyword evidence="6" id="KW-1185">Reference proteome</keyword>
<evidence type="ECO:0000256" key="3">
    <source>
        <dbReference type="PROSITE-ProRule" id="PRU00169"/>
    </source>
</evidence>
<dbReference type="STRING" id="644282.Deba_0041"/>
<reference evidence="5" key="2">
    <citation type="submission" date="2010-06" db="EMBL/GenBank/DDBJ databases">
        <title>The complete genome of Desulfarculus baarsii DSM 2075.</title>
        <authorList>
            <consortium name="US DOE Joint Genome Institute (JGI-PGF)"/>
            <person name="Lucas S."/>
            <person name="Copeland A."/>
            <person name="Lapidus A."/>
            <person name="Glavina del Rio T."/>
            <person name="Dalin E."/>
            <person name="Tice H."/>
            <person name="Bruce D."/>
            <person name="Goodwin L."/>
            <person name="Pitluck S."/>
            <person name="Kyrpides N."/>
            <person name="Mavromatis K."/>
            <person name="Ivanova N."/>
            <person name="Mikhailova N."/>
            <person name="Detter J.C."/>
            <person name="Han C."/>
            <person name="Larimer F."/>
            <person name="Land M."/>
            <person name="Hauser L."/>
            <person name="Markowitz V."/>
            <person name="Cheng J.-F."/>
            <person name="Hugenholtz P."/>
            <person name="Woyke T."/>
            <person name="Wu D."/>
            <person name="Spring S."/>
            <person name="Schroeder M."/>
            <person name="Brambilla E."/>
            <person name="Klenk H.-P."/>
            <person name="Eisen J.A."/>
        </authorList>
    </citation>
    <scope>NUCLEOTIDE SEQUENCE</scope>
    <source>
        <strain evidence="5">DSM 2075</strain>
    </source>
</reference>
<keyword evidence="1 3" id="KW-0597">Phosphoprotein</keyword>